<sequence>MRNVSGVSGSTNSGATLASMICTVASTASGRTRPLRTRCAFKSPLTSARVRPALAGEYRS</sequence>
<gene>
    <name evidence="1" type="ORF">PFLmoz3_02835</name>
</gene>
<protein>
    <submittedName>
        <fullName evidence="1">Uncharacterized protein</fullName>
    </submittedName>
</protein>
<dbReference type="AlphaFoldDB" id="A0A125QIF9"/>
<comment type="caution">
    <text evidence="1">The sequence shown here is derived from an EMBL/GenBank/DDBJ whole genome shotgun (WGS) entry which is preliminary data.</text>
</comment>
<dbReference type="Proteomes" id="UP000061348">
    <property type="component" value="Unassembled WGS sequence"/>
</dbReference>
<evidence type="ECO:0000313" key="2">
    <source>
        <dbReference type="Proteomes" id="UP000061348"/>
    </source>
</evidence>
<reference evidence="1 2" key="1">
    <citation type="submission" date="2015-05" db="EMBL/GenBank/DDBJ databases">
        <title>A genomic and transcriptomic approach to investigate the blue pigment phenotype in Pseudomonas fluorescens.</title>
        <authorList>
            <person name="Andreani N.A."/>
            <person name="Cardazzo B."/>
        </authorList>
    </citation>
    <scope>NUCLEOTIDE SEQUENCE [LARGE SCALE GENOMIC DNA]</scope>
    <source>
        <strain evidence="1 2">Ps_22</strain>
    </source>
</reference>
<accession>A0A125QIF9</accession>
<name>A0A125QIF9_PSEFL</name>
<evidence type="ECO:0000313" key="1">
    <source>
        <dbReference type="EMBL" id="KWV87552.1"/>
    </source>
</evidence>
<proteinExistence type="predicted"/>
<dbReference type="PATRIC" id="fig|294.194.peg.3149"/>
<organism evidence="1 2">
    <name type="scientific">Pseudomonas fluorescens</name>
    <dbReference type="NCBI Taxonomy" id="294"/>
    <lineage>
        <taxon>Bacteria</taxon>
        <taxon>Pseudomonadati</taxon>
        <taxon>Pseudomonadota</taxon>
        <taxon>Gammaproteobacteria</taxon>
        <taxon>Pseudomonadales</taxon>
        <taxon>Pseudomonadaceae</taxon>
        <taxon>Pseudomonas</taxon>
    </lineage>
</organism>
<dbReference type="EMBL" id="LCYA01000077">
    <property type="protein sequence ID" value="KWV87552.1"/>
    <property type="molecule type" value="Genomic_DNA"/>
</dbReference>